<feature type="binding site" evidence="7">
    <location>
        <position position="160"/>
    </location>
    <ligand>
        <name>substrate</name>
    </ligand>
</feature>
<dbReference type="GO" id="GO:0008652">
    <property type="term" value="P:amino acid biosynthetic process"/>
    <property type="evidence" value="ECO:0007669"/>
    <property type="project" value="UniProtKB-KW"/>
</dbReference>
<comment type="function">
    <text evidence="7">Catalyzes the specific phosphorylation of the 3-hydroxyl group of shikimic acid using ATP as a cosubstrate.</text>
</comment>
<accession>A0A0J1FN51</accession>
<dbReference type="CDD" id="cd00093">
    <property type="entry name" value="HTH_XRE"/>
    <property type="match status" value="1"/>
</dbReference>
<proteinExistence type="inferred from homology"/>
<dbReference type="GO" id="GO:0004765">
    <property type="term" value="F:shikimate kinase activity"/>
    <property type="evidence" value="ECO:0007669"/>
    <property type="project" value="UniProtKB-UniRule"/>
</dbReference>
<dbReference type="GO" id="GO:0009423">
    <property type="term" value="P:chorismate biosynthetic process"/>
    <property type="evidence" value="ECO:0007669"/>
    <property type="project" value="UniProtKB-UniRule"/>
</dbReference>
<dbReference type="Pfam" id="PF01381">
    <property type="entry name" value="HTH_3"/>
    <property type="match status" value="1"/>
</dbReference>
<dbReference type="GO" id="GO:0005829">
    <property type="term" value="C:cytosol"/>
    <property type="evidence" value="ECO:0007669"/>
    <property type="project" value="TreeGrafter"/>
</dbReference>
<dbReference type="OrthoDB" id="9800332at2"/>
<evidence type="ECO:0000256" key="7">
    <source>
        <dbReference type="HAMAP-Rule" id="MF_00109"/>
    </source>
</evidence>
<keyword evidence="7" id="KW-0460">Magnesium</keyword>
<dbReference type="Pfam" id="PF01202">
    <property type="entry name" value="SKI"/>
    <property type="match status" value="1"/>
</dbReference>
<dbReference type="PANTHER" id="PTHR21087:SF16">
    <property type="entry name" value="SHIKIMATE KINASE 1, CHLOROPLASTIC"/>
    <property type="match status" value="1"/>
</dbReference>
<evidence type="ECO:0000256" key="6">
    <source>
        <dbReference type="ARBA" id="ARBA00023141"/>
    </source>
</evidence>
<dbReference type="CDD" id="cd00464">
    <property type="entry name" value="SK"/>
    <property type="match status" value="1"/>
</dbReference>
<dbReference type="Gene3D" id="3.40.50.300">
    <property type="entry name" value="P-loop containing nucleotide triphosphate hydrolases"/>
    <property type="match status" value="1"/>
</dbReference>
<dbReference type="InterPro" id="IPR010982">
    <property type="entry name" value="Lambda_DNA-bd_dom_sf"/>
</dbReference>
<evidence type="ECO:0000256" key="2">
    <source>
        <dbReference type="ARBA" id="ARBA00022679"/>
    </source>
</evidence>
<dbReference type="GO" id="GO:0009073">
    <property type="term" value="P:aromatic amino acid family biosynthetic process"/>
    <property type="evidence" value="ECO:0007669"/>
    <property type="project" value="UniProtKB-KW"/>
</dbReference>
<comment type="cofactor">
    <cofactor evidence="7">
        <name>Mg(2+)</name>
        <dbReference type="ChEBI" id="CHEBI:18420"/>
    </cofactor>
    <text evidence="7">Binds 1 Mg(2+) ion per subunit.</text>
</comment>
<organism evidence="9 10">
    <name type="scientific">Caballeronia mineralivorans PML1(12)</name>
    <dbReference type="NCBI Taxonomy" id="908627"/>
    <lineage>
        <taxon>Bacteria</taxon>
        <taxon>Pseudomonadati</taxon>
        <taxon>Pseudomonadota</taxon>
        <taxon>Betaproteobacteria</taxon>
        <taxon>Burkholderiales</taxon>
        <taxon>Burkholderiaceae</taxon>
        <taxon>Caballeronia</taxon>
    </lineage>
</organism>
<protein>
    <recommendedName>
        <fullName evidence="7">Shikimate kinase</fullName>
        <shortName evidence="7">SK</shortName>
        <ecNumber evidence="7">2.7.1.71</ecNumber>
    </recommendedName>
</protein>
<keyword evidence="3 7" id="KW-0547">Nucleotide-binding</keyword>
<comment type="catalytic activity">
    <reaction evidence="7">
        <text>shikimate + ATP = 3-phosphoshikimate + ADP + H(+)</text>
        <dbReference type="Rhea" id="RHEA:13121"/>
        <dbReference type="ChEBI" id="CHEBI:15378"/>
        <dbReference type="ChEBI" id="CHEBI:30616"/>
        <dbReference type="ChEBI" id="CHEBI:36208"/>
        <dbReference type="ChEBI" id="CHEBI:145989"/>
        <dbReference type="ChEBI" id="CHEBI:456216"/>
        <dbReference type="EC" id="2.7.1.71"/>
    </reaction>
</comment>
<dbReference type="PROSITE" id="PS50943">
    <property type="entry name" value="HTH_CROC1"/>
    <property type="match status" value="1"/>
</dbReference>
<dbReference type="HAMAP" id="MF_00109">
    <property type="entry name" value="Shikimate_kinase"/>
    <property type="match status" value="1"/>
</dbReference>
<dbReference type="UniPathway" id="UPA00053">
    <property type="reaction ID" value="UER00088"/>
</dbReference>
<dbReference type="SUPFAM" id="SSF52540">
    <property type="entry name" value="P-loop containing nucleoside triphosphate hydrolases"/>
    <property type="match status" value="1"/>
</dbReference>
<keyword evidence="4 7" id="KW-0418">Kinase</keyword>
<evidence type="ECO:0000256" key="1">
    <source>
        <dbReference type="ARBA" id="ARBA00022605"/>
    </source>
</evidence>
<dbReference type="InterPro" id="IPR001387">
    <property type="entry name" value="Cro/C1-type_HTH"/>
</dbReference>
<dbReference type="SMART" id="SM00530">
    <property type="entry name" value="HTH_XRE"/>
    <property type="match status" value="1"/>
</dbReference>
<dbReference type="SUPFAM" id="SSF47413">
    <property type="entry name" value="lambda repressor-like DNA-binding domains"/>
    <property type="match status" value="1"/>
</dbReference>
<feature type="binding site" evidence="7">
    <location>
        <position position="207"/>
    </location>
    <ligand>
        <name>substrate</name>
    </ligand>
</feature>
<evidence type="ECO:0000313" key="10">
    <source>
        <dbReference type="Proteomes" id="UP000035963"/>
    </source>
</evidence>
<evidence type="ECO:0000256" key="4">
    <source>
        <dbReference type="ARBA" id="ARBA00022777"/>
    </source>
</evidence>
<keyword evidence="1 7" id="KW-0028">Amino-acid biosynthesis</keyword>
<feature type="domain" description="HTH cro/C1-type" evidence="8">
    <location>
        <begin position="29"/>
        <end position="83"/>
    </location>
</feature>
<evidence type="ECO:0000256" key="5">
    <source>
        <dbReference type="ARBA" id="ARBA00022840"/>
    </source>
</evidence>
<sequence>MATKTRDASPLPTTKSAQDTLLGHLARRVRILRAQRGMTRKQLAEQSGVSVPYLARVEGGEGNVSVALLHKLSVALNVPMQDFLSDAAAQNADLTMLVQFLKQQSPATLARLRQQLISTPGFSGMGHGDRIALIGLRGAGKSTLGALLAAQLDAPFVELDKLIEQEAGIAIGEVITLYGQTGMRRLERRCIERIIDTHPRVVLAPGGSIVAEAATYELLLRTFFTVWLKARPEVHFARVMAQNDARIATSALQREALEHIHRMLDARESLYQLTNATLDTSDLNVDEALQQLVAWTQPAAAIS</sequence>
<keyword evidence="7" id="KW-0479">Metal-binding</keyword>
<comment type="caution">
    <text evidence="7">Lacks conserved residue(s) required for the propagation of feature annotation.</text>
</comment>
<feature type="binding site" evidence="7">
    <location>
        <position position="184"/>
    </location>
    <ligand>
        <name>substrate</name>
    </ligand>
</feature>
<reference evidence="9 10" key="1">
    <citation type="journal article" date="2015" name="Genome Announc.">
        <title>Draft Genome Sequence of Burkholderia sp. Strain PML1(12), an Ectomycorrhizosphere-Inhabiting Bacterium with Effective Mineral-Weathering Ability.</title>
        <authorList>
            <person name="Uroz S."/>
            <person name="Oger P."/>
        </authorList>
    </citation>
    <scope>NUCLEOTIDE SEQUENCE [LARGE SCALE GENOMIC DNA]</scope>
    <source>
        <strain evidence="10">PML1(12)</strain>
    </source>
</reference>
<dbReference type="NCBIfam" id="NF006015">
    <property type="entry name" value="PRK08154.1"/>
    <property type="match status" value="1"/>
</dbReference>
<dbReference type="AlphaFoldDB" id="A0A0J1FN51"/>
<keyword evidence="5 7" id="KW-0067">ATP-binding</keyword>
<comment type="subunit">
    <text evidence="7">Monomer.</text>
</comment>
<dbReference type="GO" id="GO:0005524">
    <property type="term" value="F:ATP binding"/>
    <property type="evidence" value="ECO:0007669"/>
    <property type="project" value="UniProtKB-UniRule"/>
</dbReference>
<keyword evidence="6 7" id="KW-0057">Aromatic amino acid biosynthesis</keyword>
<feature type="binding site" evidence="7">
    <location>
        <position position="246"/>
    </location>
    <ligand>
        <name>ATP</name>
        <dbReference type="ChEBI" id="CHEBI:30616"/>
    </ligand>
</feature>
<keyword evidence="10" id="KW-1185">Reference proteome</keyword>
<feature type="binding site" evidence="7">
    <location>
        <position position="267"/>
    </location>
    <ligand>
        <name>substrate</name>
    </ligand>
</feature>
<dbReference type="Proteomes" id="UP000035963">
    <property type="component" value="Unassembled WGS sequence"/>
</dbReference>
<feature type="binding site" evidence="7">
    <location>
        <position position="142"/>
    </location>
    <ligand>
        <name>Mg(2+)</name>
        <dbReference type="ChEBI" id="CHEBI:18420"/>
    </ligand>
</feature>
<dbReference type="InterPro" id="IPR027417">
    <property type="entry name" value="P-loop_NTPase"/>
</dbReference>
<dbReference type="RefSeq" id="WP_047897241.1">
    <property type="nucleotide sequence ID" value="NZ_AEJF01000229.1"/>
</dbReference>
<dbReference type="GO" id="GO:0000287">
    <property type="term" value="F:magnesium ion binding"/>
    <property type="evidence" value="ECO:0007669"/>
    <property type="project" value="UniProtKB-UniRule"/>
</dbReference>
<name>A0A0J1FN51_9BURK</name>
<evidence type="ECO:0000256" key="3">
    <source>
        <dbReference type="ARBA" id="ARBA00022741"/>
    </source>
</evidence>
<feature type="binding site" evidence="7">
    <location>
        <begin position="138"/>
        <end position="143"/>
    </location>
    <ligand>
        <name>ATP</name>
        <dbReference type="ChEBI" id="CHEBI:30616"/>
    </ligand>
</feature>
<dbReference type="PANTHER" id="PTHR21087">
    <property type="entry name" value="SHIKIMATE KINASE"/>
    <property type="match status" value="1"/>
</dbReference>
<comment type="subcellular location">
    <subcellularLocation>
        <location evidence="7">Cytoplasm</location>
    </subcellularLocation>
</comment>
<evidence type="ECO:0000259" key="8">
    <source>
        <dbReference type="PROSITE" id="PS50943"/>
    </source>
</evidence>
<gene>
    <name evidence="7" type="primary">aroK</name>
    <name evidence="9" type="ORF">EOS_37290</name>
</gene>
<dbReference type="PRINTS" id="PR01100">
    <property type="entry name" value="SHIKIMTKNASE"/>
</dbReference>
<evidence type="ECO:0000313" key="9">
    <source>
        <dbReference type="EMBL" id="KLU21148.1"/>
    </source>
</evidence>
<comment type="similarity">
    <text evidence="7">Belongs to the shikimate kinase family.</text>
</comment>
<dbReference type="EC" id="2.7.1.71" evidence="7"/>
<keyword evidence="2 7" id="KW-0808">Transferase</keyword>
<dbReference type="InterPro" id="IPR000623">
    <property type="entry name" value="Shikimate_kinase/TSH1"/>
</dbReference>
<dbReference type="Gene3D" id="1.10.260.40">
    <property type="entry name" value="lambda repressor-like DNA-binding domains"/>
    <property type="match status" value="1"/>
</dbReference>
<dbReference type="PATRIC" id="fig|908627.4.peg.8360"/>
<comment type="pathway">
    <text evidence="7">Metabolic intermediate biosynthesis; chorismate biosynthesis; chorismate from D-erythrose 4-phosphate and phosphoenolpyruvate: step 5/7.</text>
</comment>
<dbReference type="InterPro" id="IPR031322">
    <property type="entry name" value="Shikimate/glucono_kinase"/>
</dbReference>
<dbReference type="GO" id="GO:0003677">
    <property type="term" value="F:DNA binding"/>
    <property type="evidence" value="ECO:0007669"/>
    <property type="project" value="InterPro"/>
</dbReference>
<keyword evidence="7" id="KW-0963">Cytoplasm</keyword>
<dbReference type="EMBL" id="AEJF01000229">
    <property type="protein sequence ID" value="KLU21148.1"/>
    <property type="molecule type" value="Genomic_DNA"/>
</dbReference>
<comment type="caution">
    <text evidence="9">The sequence shown here is derived from an EMBL/GenBank/DDBJ whole genome shotgun (WGS) entry which is preliminary data.</text>
</comment>